<evidence type="ECO:0000256" key="1">
    <source>
        <dbReference type="ARBA" id="ARBA00022723"/>
    </source>
</evidence>
<dbReference type="AlphaFoldDB" id="A0A7E4ZRB5"/>
<dbReference type="GO" id="GO:0043186">
    <property type="term" value="C:P granule"/>
    <property type="evidence" value="ECO:0007669"/>
    <property type="project" value="UniProtKB-ARBA"/>
</dbReference>
<dbReference type="GO" id="GO:0008270">
    <property type="term" value="F:zinc ion binding"/>
    <property type="evidence" value="ECO:0007669"/>
    <property type="project" value="UniProtKB-KW"/>
</dbReference>
<dbReference type="Pfam" id="PF00642">
    <property type="entry name" value="zf-CCCH"/>
    <property type="match status" value="2"/>
</dbReference>
<reference evidence="8" key="1">
    <citation type="journal article" date="2013" name="Genetics">
        <title>The draft genome and transcriptome of Panagrellus redivivus are shaped by the harsh demands of a free-living lifestyle.</title>
        <authorList>
            <person name="Srinivasan J."/>
            <person name="Dillman A.R."/>
            <person name="Macchietto M.G."/>
            <person name="Heikkinen L."/>
            <person name="Lakso M."/>
            <person name="Fracchia K.M."/>
            <person name="Antoshechkin I."/>
            <person name="Mortazavi A."/>
            <person name="Wong G."/>
            <person name="Sternberg P.W."/>
        </authorList>
    </citation>
    <scope>NUCLEOTIDE SEQUENCE [LARGE SCALE GENOMIC DNA]</scope>
    <source>
        <strain evidence="8">MT8872</strain>
    </source>
</reference>
<accession>A0A7E4ZRB5</accession>
<evidence type="ECO:0000259" key="7">
    <source>
        <dbReference type="PROSITE" id="PS50103"/>
    </source>
</evidence>
<feature type="zinc finger region" description="C3H1-type" evidence="5">
    <location>
        <begin position="162"/>
        <end position="190"/>
    </location>
</feature>
<dbReference type="GO" id="GO:0003730">
    <property type="term" value="F:mRNA 3'-UTR binding"/>
    <property type="evidence" value="ECO:0007669"/>
    <property type="project" value="TreeGrafter"/>
</dbReference>
<dbReference type="PANTHER" id="PTHR12547:SF71">
    <property type="entry name" value="CCCH-TYPE ZINC FINGER PROTEIN MOE-3-RELATED"/>
    <property type="match status" value="1"/>
</dbReference>
<keyword evidence="1 5" id="KW-0479">Metal-binding</keyword>
<sequence>MAGLQTSQYPSYHTLRLYGHSLHEKVFDPESGISNVGDTTDDALNEQPDLSFTSDLPRLEPSAWDRGRLSGSSTLTSSSSTATSVSPLREPVKNIPAALSVTPKPKPKVAGGGDAAQKAGLLSLQDYVTFINPQIRPIPEELIYAEGANGTTPPPDTSRPEMYKTVMCEAWLLTAFCGYGENCKFAHGLRELRKAQDPVIPSKYKTKVCFKYASQGICPHGNACLFVHPLPPGYTVYNNMPTYC</sequence>
<proteinExistence type="predicted"/>
<evidence type="ECO:0000256" key="3">
    <source>
        <dbReference type="ARBA" id="ARBA00022771"/>
    </source>
</evidence>
<dbReference type="InterPro" id="IPR000571">
    <property type="entry name" value="Znf_CCCH"/>
</dbReference>
<keyword evidence="4 5" id="KW-0862">Zinc</keyword>
<dbReference type="SUPFAM" id="SSF90229">
    <property type="entry name" value="CCCH zinc finger"/>
    <property type="match status" value="2"/>
</dbReference>
<evidence type="ECO:0000256" key="2">
    <source>
        <dbReference type="ARBA" id="ARBA00022737"/>
    </source>
</evidence>
<keyword evidence="2" id="KW-0677">Repeat</keyword>
<dbReference type="WBParaSite" id="Pan_g1285.t1">
    <property type="protein sequence ID" value="Pan_g1285.t1"/>
    <property type="gene ID" value="Pan_g1285"/>
</dbReference>
<dbReference type="InterPro" id="IPR045877">
    <property type="entry name" value="ZFP36-like"/>
</dbReference>
<dbReference type="Proteomes" id="UP000492821">
    <property type="component" value="Unassembled WGS sequence"/>
</dbReference>
<dbReference type="InterPro" id="IPR036855">
    <property type="entry name" value="Znf_CCCH_sf"/>
</dbReference>
<evidence type="ECO:0000256" key="5">
    <source>
        <dbReference type="PROSITE-ProRule" id="PRU00723"/>
    </source>
</evidence>
<keyword evidence="8" id="KW-1185">Reference proteome</keyword>
<feature type="zinc finger region" description="C3H1-type" evidence="5">
    <location>
        <begin position="203"/>
        <end position="231"/>
    </location>
</feature>
<dbReference type="SMART" id="SM00356">
    <property type="entry name" value="ZnF_C3H1"/>
    <property type="match status" value="2"/>
</dbReference>
<name>A0A7E4ZRB5_PANRE</name>
<organism evidence="8 9">
    <name type="scientific">Panagrellus redivivus</name>
    <name type="common">Microworm</name>
    <dbReference type="NCBI Taxonomy" id="6233"/>
    <lineage>
        <taxon>Eukaryota</taxon>
        <taxon>Metazoa</taxon>
        <taxon>Ecdysozoa</taxon>
        <taxon>Nematoda</taxon>
        <taxon>Chromadorea</taxon>
        <taxon>Rhabditida</taxon>
        <taxon>Tylenchina</taxon>
        <taxon>Panagrolaimomorpha</taxon>
        <taxon>Panagrolaimoidea</taxon>
        <taxon>Panagrolaimidae</taxon>
        <taxon>Panagrellus</taxon>
    </lineage>
</organism>
<dbReference type="GO" id="GO:0005829">
    <property type="term" value="C:cytosol"/>
    <property type="evidence" value="ECO:0007669"/>
    <property type="project" value="TreeGrafter"/>
</dbReference>
<evidence type="ECO:0000256" key="4">
    <source>
        <dbReference type="ARBA" id="ARBA00022833"/>
    </source>
</evidence>
<feature type="domain" description="C3H1-type" evidence="7">
    <location>
        <begin position="162"/>
        <end position="190"/>
    </location>
</feature>
<keyword evidence="3 5" id="KW-0863">Zinc-finger</keyword>
<reference evidence="9" key="2">
    <citation type="submission" date="2020-10" db="UniProtKB">
        <authorList>
            <consortium name="WormBaseParasite"/>
        </authorList>
    </citation>
    <scope>IDENTIFICATION</scope>
</reference>
<dbReference type="PROSITE" id="PS50103">
    <property type="entry name" value="ZF_C3H1"/>
    <property type="match status" value="2"/>
</dbReference>
<evidence type="ECO:0000313" key="8">
    <source>
        <dbReference type="Proteomes" id="UP000492821"/>
    </source>
</evidence>
<dbReference type="Gene3D" id="4.10.1000.10">
    <property type="entry name" value="Zinc finger, CCCH-type"/>
    <property type="match status" value="2"/>
</dbReference>
<feature type="region of interest" description="Disordered" evidence="6">
    <location>
        <begin position="29"/>
        <end position="89"/>
    </location>
</feature>
<dbReference type="FunFam" id="4.10.1000.10:FF:000001">
    <property type="entry name" value="zinc finger CCCH domain-containing protein 15-like"/>
    <property type="match status" value="1"/>
</dbReference>
<dbReference type="PANTHER" id="PTHR12547">
    <property type="entry name" value="CCCH ZINC FINGER/TIS11-RELATED"/>
    <property type="match status" value="1"/>
</dbReference>
<feature type="compositionally biased region" description="Low complexity" evidence="6">
    <location>
        <begin position="70"/>
        <end position="86"/>
    </location>
</feature>
<evidence type="ECO:0000256" key="6">
    <source>
        <dbReference type="SAM" id="MobiDB-lite"/>
    </source>
</evidence>
<protein>
    <submittedName>
        <fullName evidence="9">C3H1-type domain-containing protein</fullName>
    </submittedName>
</protein>
<evidence type="ECO:0000313" key="9">
    <source>
        <dbReference type="WBParaSite" id="Pan_g1285.t1"/>
    </source>
</evidence>
<feature type="domain" description="C3H1-type" evidence="7">
    <location>
        <begin position="203"/>
        <end position="231"/>
    </location>
</feature>